<dbReference type="Gene3D" id="2.115.10.20">
    <property type="entry name" value="Glycosyl hydrolase domain, family 43"/>
    <property type="match status" value="1"/>
</dbReference>
<evidence type="ECO:0000313" key="3">
    <source>
        <dbReference type="EMBL" id="MFD1095254.1"/>
    </source>
</evidence>
<dbReference type="Pfam" id="PF24793">
    <property type="entry name" value="GINT1_N"/>
    <property type="match status" value="1"/>
</dbReference>
<sequence>MRKILKWLTALLFFGLIVLFIFNYRYPFITPAVGNWSVGYGKTNKILPSFSINPNSIITYKEVDSLLVEEIHYIADPFFVADSTGYYLFTELKGNGSADIALFTSHDGSEYNYQGVVLDESFHLSYPQVFNYKNEYYMVPETKGAGNVLLYKAKEFPFEWEIEDTLLHNIAIKDPSILLSKDLNLIVGVNDNLEQFFFTADSLKGSWKEHPNYSPRWGNESRPGGRFFKVNDSWYLPLQNRRLGYGTGISLYALKNNQGNLELIPKRHMYLSPQTGINWFNRGMHHLDIQPDKDSYYVVYDGDRNFKGKRSFQYKRTLKFNFIDLYNYFRN</sequence>
<keyword evidence="1" id="KW-1133">Transmembrane helix</keyword>
<dbReference type="RefSeq" id="WP_380743843.1">
    <property type="nucleotide sequence ID" value="NZ_JBHTLI010000001.1"/>
</dbReference>
<gene>
    <name evidence="3" type="ORF">ACFQ3Q_05790</name>
</gene>
<protein>
    <recommendedName>
        <fullName evidence="2">Glucosamine inositolphosphorylceramide transferase 1 N-terminal domain-containing protein</fullName>
    </recommendedName>
</protein>
<proteinExistence type="predicted"/>
<dbReference type="SUPFAM" id="SSF75005">
    <property type="entry name" value="Arabinanase/levansucrase/invertase"/>
    <property type="match status" value="1"/>
</dbReference>
<name>A0ABW3NS56_9FLAO</name>
<feature type="domain" description="Glucosamine inositolphosphorylceramide transferase 1 N-terminal" evidence="2">
    <location>
        <begin position="55"/>
        <end position="303"/>
    </location>
</feature>
<dbReference type="InterPro" id="IPR056442">
    <property type="entry name" value="GINT1_N"/>
</dbReference>
<feature type="transmembrane region" description="Helical" evidence="1">
    <location>
        <begin position="7"/>
        <end position="26"/>
    </location>
</feature>
<keyword evidence="4" id="KW-1185">Reference proteome</keyword>
<evidence type="ECO:0000313" key="4">
    <source>
        <dbReference type="Proteomes" id="UP001597131"/>
    </source>
</evidence>
<evidence type="ECO:0000256" key="1">
    <source>
        <dbReference type="SAM" id="Phobius"/>
    </source>
</evidence>
<keyword evidence="1" id="KW-0812">Transmembrane</keyword>
<accession>A0ABW3NS56</accession>
<dbReference type="EMBL" id="JBHTLI010000001">
    <property type="protein sequence ID" value="MFD1095254.1"/>
    <property type="molecule type" value="Genomic_DNA"/>
</dbReference>
<dbReference type="InterPro" id="IPR023296">
    <property type="entry name" value="Glyco_hydro_beta-prop_sf"/>
</dbReference>
<reference evidence="4" key="1">
    <citation type="journal article" date="2019" name="Int. J. Syst. Evol. Microbiol.">
        <title>The Global Catalogue of Microorganisms (GCM) 10K type strain sequencing project: providing services to taxonomists for standard genome sequencing and annotation.</title>
        <authorList>
            <consortium name="The Broad Institute Genomics Platform"/>
            <consortium name="The Broad Institute Genome Sequencing Center for Infectious Disease"/>
            <person name="Wu L."/>
            <person name="Ma J."/>
        </authorList>
    </citation>
    <scope>NUCLEOTIDE SEQUENCE [LARGE SCALE GENOMIC DNA]</scope>
    <source>
        <strain evidence="4">CCUG 64793</strain>
    </source>
</reference>
<comment type="caution">
    <text evidence="3">The sequence shown here is derived from an EMBL/GenBank/DDBJ whole genome shotgun (WGS) entry which is preliminary data.</text>
</comment>
<evidence type="ECO:0000259" key="2">
    <source>
        <dbReference type="Pfam" id="PF24793"/>
    </source>
</evidence>
<organism evidence="3 4">
    <name type="scientific">Salegentibacter chungangensis</name>
    <dbReference type="NCBI Taxonomy" id="1335724"/>
    <lineage>
        <taxon>Bacteria</taxon>
        <taxon>Pseudomonadati</taxon>
        <taxon>Bacteroidota</taxon>
        <taxon>Flavobacteriia</taxon>
        <taxon>Flavobacteriales</taxon>
        <taxon>Flavobacteriaceae</taxon>
        <taxon>Salegentibacter</taxon>
    </lineage>
</organism>
<keyword evidence="1" id="KW-0472">Membrane</keyword>
<dbReference type="Proteomes" id="UP001597131">
    <property type="component" value="Unassembled WGS sequence"/>
</dbReference>